<organism evidence="10">
    <name type="scientific">marine metagenome</name>
    <dbReference type="NCBI Taxonomy" id="408172"/>
    <lineage>
        <taxon>unclassified sequences</taxon>
        <taxon>metagenomes</taxon>
        <taxon>ecological metagenomes</taxon>
    </lineage>
</organism>
<evidence type="ECO:0000256" key="6">
    <source>
        <dbReference type="ARBA" id="ARBA00022755"/>
    </source>
</evidence>
<evidence type="ECO:0000256" key="8">
    <source>
        <dbReference type="ARBA" id="ARBA00023134"/>
    </source>
</evidence>
<proteinExistence type="inferred from homology"/>
<dbReference type="GO" id="GO:0044208">
    <property type="term" value="P:'de novo' AMP biosynthetic process"/>
    <property type="evidence" value="ECO:0007669"/>
    <property type="project" value="TreeGrafter"/>
</dbReference>
<dbReference type="Gene3D" id="3.90.170.10">
    <property type="entry name" value="Adenylosuccinate Synthetase, subunit A, domain 3"/>
    <property type="match status" value="1"/>
</dbReference>
<dbReference type="GO" id="GO:0004019">
    <property type="term" value="F:adenylosuccinate synthase activity"/>
    <property type="evidence" value="ECO:0007669"/>
    <property type="project" value="InterPro"/>
</dbReference>
<dbReference type="EMBL" id="UINC01006494">
    <property type="protein sequence ID" value="SVA27848.1"/>
    <property type="molecule type" value="Genomic_DNA"/>
</dbReference>
<evidence type="ECO:0000256" key="2">
    <source>
        <dbReference type="ARBA" id="ARBA00011738"/>
    </source>
</evidence>
<dbReference type="AlphaFoldDB" id="A0A381UJK2"/>
<keyword evidence="7" id="KW-0460">Magnesium</keyword>
<dbReference type="HAMAP" id="MF_00011">
    <property type="entry name" value="Adenylosucc_synth"/>
    <property type="match status" value="1"/>
</dbReference>
<comment type="subunit">
    <text evidence="2">Homodimer.</text>
</comment>
<dbReference type="InterPro" id="IPR001114">
    <property type="entry name" value="Adenylosuccinate_synthetase"/>
</dbReference>
<dbReference type="SMART" id="SM00788">
    <property type="entry name" value="Adenylsucc_synt"/>
    <property type="match status" value="1"/>
</dbReference>
<evidence type="ECO:0008006" key="11">
    <source>
        <dbReference type="Google" id="ProtNLM"/>
    </source>
</evidence>
<dbReference type="FunFam" id="3.90.170.10:FF:000001">
    <property type="entry name" value="Adenylosuccinate synthetase"/>
    <property type="match status" value="1"/>
</dbReference>
<dbReference type="GO" id="GO:0005737">
    <property type="term" value="C:cytoplasm"/>
    <property type="evidence" value="ECO:0007669"/>
    <property type="project" value="TreeGrafter"/>
</dbReference>
<evidence type="ECO:0000256" key="1">
    <source>
        <dbReference type="ARBA" id="ARBA00001946"/>
    </source>
</evidence>
<dbReference type="PANTHER" id="PTHR11846:SF0">
    <property type="entry name" value="ADENYLOSUCCINATE SYNTHETASE"/>
    <property type="match status" value="1"/>
</dbReference>
<keyword evidence="8" id="KW-0342">GTP-binding</keyword>
<keyword evidence="6" id="KW-0658">Purine biosynthesis</keyword>
<evidence type="ECO:0000256" key="9">
    <source>
        <dbReference type="SAM" id="MobiDB-lite"/>
    </source>
</evidence>
<keyword evidence="5" id="KW-0547">Nucleotide-binding</keyword>
<evidence type="ECO:0000313" key="10">
    <source>
        <dbReference type="EMBL" id="SVA27848.1"/>
    </source>
</evidence>
<feature type="compositionally biased region" description="Basic and acidic residues" evidence="9">
    <location>
        <begin position="33"/>
        <end position="44"/>
    </location>
</feature>
<dbReference type="Pfam" id="PF00709">
    <property type="entry name" value="Adenylsucc_synt"/>
    <property type="match status" value="1"/>
</dbReference>
<dbReference type="SUPFAM" id="SSF52540">
    <property type="entry name" value="P-loop containing nucleoside triphosphate hydrolases"/>
    <property type="match status" value="1"/>
</dbReference>
<keyword evidence="4" id="KW-0479">Metal-binding</keyword>
<reference evidence="10" key="1">
    <citation type="submission" date="2018-05" db="EMBL/GenBank/DDBJ databases">
        <authorList>
            <person name="Lanie J.A."/>
            <person name="Ng W.-L."/>
            <person name="Kazmierczak K.M."/>
            <person name="Andrzejewski T.M."/>
            <person name="Davidsen T.M."/>
            <person name="Wayne K.J."/>
            <person name="Tettelin H."/>
            <person name="Glass J.I."/>
            <person name="Rusch D."/>
            <person name="Podicherti R."/>
            <person name="Tsui H.-C.T."/>
            <person name="Winkler M.E."/>
        </authorList>
    </citation>
    <scope>NUCLEOTIDE SEQUENCE</scope>
</reference>
<dbReference type="GO" id="GO:0046872">
    <property type="term" value="F:metal ion binding"/>
    <property type="evidence" value="ECO:0007669"/>
    <property type="project" value="UniProtKB-KW"/>
</dbReference>
<gene>
    <name evidence="10" type="ORF">METZ01_LOCUS80702</name>
</gene>
<dbReference type="InterPro" id="IPR027417">
    <property type="entry name" value="P-loop_NTPase"/>
</dbReference>
<evidence type="ECO:0000256" key="3">
    <source>
        <dbReference type="ARBA" id="ARBA00022598"/>
    </source>
</evidence>
<evidence type="ECO:0000256" key="7">
    <source>
        <dbReference type="ARBA" id="ARBA00022842"/>
    </source>
</evidence>
<comment type="cofactor">
    <cofactor evidence="1">
        <name>Mg(2+)</name>
        <dbReference type="ChEBI" id="CHEBI:18420"/>
    </cofactor>
</comment>
<accession>A0A381UJK2</accession>
<evidence type="ECO:0000256" key="4">
    <source>
        <dbReference type="ARBA" id="ARBA00022723"/>
    </source>
</evidence>
<sequence length="174" mass="19414">GVSFRDINRIIGVVKAYLSRVGEGPLPSEINGDDAHTLREKGDEYGTTTGRPRRVGWLDLVQIRQAVRVNGLTEIALTKLDILNGFEELSVCVAYEIDGQKIIEMPASLNQFRKSKAVYETLPGWGELPSDILENGYDTLPSTMREYIAFIEQAVDCPVKIISIGPQRHETILR</sequence>
<feature type="region of interest" description="Disordered" evidence="9">
    <location>
        <begin position="29"/>
        <end position="48"/>
    </location>
</feature>
<dbReference type="GO" id="GO:0005525">
    <property type="term" value="F:GTP binding"/>
    <property type="evidence" value="ECO:0007669"/>
    <property type="project" value="UniProtKB-KW"/>
</dbReference>
<dbReference type="PANTHER" id="PTHR11846">
    <property type="entry name" value="ADENYLOSUCCINATE SYNTHETASE"/>
    <property type="match status" value="1"/>
</dbReference>
<dbReference type="InterPro" id="IPR042111">
    <property type="entry name" value="Adenylosuccinate_synth_dom3"/>
</dbReference>
<keyword evidence="3" id="KW-0436">Ligase</keyword>
<name>A0A381UJK2_9ZZZZ</name>
<evidence type="ECO:0000256" key="5">
    <source>
        <dbReference type="ARBA" id="ARBA00022741"/>
    </source>
</evidence>
<protein>
    <recommendedName>
        <fullName evidence="11">Adenylosuccinate synthase</fullName>
    </recommendedName>
</protein>
<dbReference type="GO" id="GO:0046040">
    <property type="term" value="P:IMP metabolic process"/>
    <property type="evidence" value="ECO:0007669"/>
    <property type="project" value="TreeGrafter"/>
</dbReference>
<feature type="non-terminal residue" evidence="10">
    <location>
        <position position="1"/>
    </location>
</feature>